<gene>
    <name evidence="2" type="ORF">DFH08DRAFT_309340</name>
</gene>
<protein>
    <recommendedName>
        <fullName evidence="4">Protein kinase domain-containing protein</fullName>
    </recommendedName>
</protein>
<keyword evidence="3" id="KW-1185">Reference proteome</keyword>
<dbReference type="AlphaFoldDB" id="A0AAD6ZQC7"/>
<name>A0AAD6ZQC7_9AGAR</name>
<dbReference type="Proteomes" id="UP001218218">
    <property type="component" value="Unassembled WGS sequence"/>
</dbReference>
<organism evidence="2 3">
    <name type="scientific">Mycena albidolilacea</name>
    <dbReference type="NCBI Taxonomy" id="1033008"/>
    <lineage>
        <taxon>Eukaryota</taxon>
        <taxon>Fungi</taxon>
        <taxon>Dikarya</taxon>
        <taxon>Basidiomycota</taxon>
        <taxon>Agaricomycotina</taxon>
        <taxon>Agaricomycetes</taxon>
        <taxon>Agaricomycetidae</taxon>
        <taxon>Agaricales</taxon>
        <taxon>Marasmiineae</taxon>
        <taxon>Mycenaceae</taxon>
        <taxon>Mycena</taxon>
    </lineage>
</organism>
<comment type="caution">
    <text evidence="2">The sequence shown here is derived from an EMBL/GenBank/DDBJ whole genome shotgun (WGS) entry which is preliminary data.</text>
</comment>
<dbReference type="InterPro" id="IPR011009">
    <property type="entry name" value="Kinase-like_dom_sf"/>
</dbReference>
<sequence length="404" mass="44186">MQNRVIAKRVSSYAPRYGIVYTAHYFLLAENVHPLTIRPPYSTATATPRPFSRGPPLTSPFSESDRAVRGVGISRIEHIVGYNDVPFKGFLALLVAINAPPGSFNITGPGPDLARPGFDAYNQLYSQPSIPNGLGGKGGLRMLPGRSASKDAHGSNGSVLSGYAALFSTLIQTAVRGLTKIGFVFPDWVDFGLTLPRVIIFQFELGFLSQDPRILIEIPRDVIEKRSLHPCSSSDCSAPLLFNQSQLLVHSFIHFNNGVSVYRGKLDGQTVIVKAYEALGFDGLLREITAYKRLLYLPTVPKVVGVFGPSDIAWAALVIEDRGISLDSEQHWETLPLQERVMIYDTAVDFHLAGVHHGDLAARNFVRDKEGRLSIVDFGHAVVGHACEPDVCPELADLRQNLGL</sequence>
<feature type="region of interest" description="Disordered" evidence="1">
    <location>
        <begin position="45"/>
        <end position="64"/>
    </location>
</feature>
<evidence type="ECO:0000256" key="1">
    <source>
        <dbReference type="SAM" id="MobiDB-lite"/>
    </source>
</evidence>
<evidence type="ECO:0000313" key="3">
    <source>
        <dbReference type="Proteomes" id="UP001218218"/>
    </source>
</evidence>
<evidence type="ECO:0008006" key="4">
    <source>
        <dbReference type="Google" id="ProtNLM"/>
    </source>
</evidence>
<accession>A0AAD6ZQC7</accession>
<dbReference type="SUPFAM" id="SSF56112">
    <property type="entry name" value="Protein kinase-like (PK-like)"/>
    <property type="match status" value="1"/>
</dbReference>
<dbReference type="EMBL" id="JARIHO010000035">
    <property type="protein sequence ID" value="KAJ7331501.1"/>
    <property type="molecule type" value="Genomic_DNA"/>
</dbReference>
<evidence type="ECO:0000313" key="2">
    <source>
        <dbReference type="EMBL" id="KAJ7331501.1"/>
    </source>
</evidence>
<proteinExistence type="predicted"/>
<reference evidence="2" key="1">
    <citation type="submission" date="2023-03" db="EMBL/GenBank/DDBJ databases">
        <title>Massive genome expansion in bonnet fungi (Mycena s.s.) driven by repeated elements and novel gene families across ecological guilds.</title>
        <authorList>
            <consortium name="Lawrence Berkeley National Laboratory"/>
            <person name="Harder C.B."/>
            <person name="Miyauchi S."/>
            <person name="Viragh M."/>
            <person name="Kuo A."/>
            <person name="Thoen E."/>
            <person name="Andreopoulos B."/>
            <person name="Lu D."/>
            <person name="Skrede I."/>
            <person name="Drula E."/>
            <person name="Henrissat B."/>
            <person name="Morin E."/>
            <person name="Kohler A."/>
            <person name="Barry K."/>
            <person name="LaButti K."/>
            <person name="Morin E."/>
            <person name="Salamov A."/>
            <person name="Lipzen A."/>
            <person name="Mereny Z."/>
            <person name="Hegedus B."/>
            <person name="Baldrian P."/>
            <person name="Stursova M."/>
            <person name="Weitz H."/>
            <person name="Taylor A."/>
            <person name="Grigoriev I.V."/>
            <person name="Nagy L.G."/>
            <person name="Martin F."/>
            <person name="Kauserud H."/>
        </authorList>
    </citation>
    <scope>NUCLEOTIDE SEQUENCE</scope>
    <source>
        <strain evidence="2">CBHHK002</strain>
    </source>
</reference>